<protein>
    <submittedName>
        <fullName evidence="2">Uncharacterized protein</fullName>
    </submittedName>
</protein>
<sequence>MRDRAAALRPVIDAMRAVTEAERHMRNFAFTAAQIGEGKAGPREAAILRARDLHGYDWDLAVRYASGWYAAHAGWDPEVHRPGNQSAADAAYDQGFRVGGGNRDDPFDTARRALSATCEPEQRRIPAPARPRPSDWGQPTDAALPVRWVRRLLILGAPEIGIAGDLAKTPISSAVLLPALVAAAGNEDALVIVISGDGFIPLPDAMASLTPLSAGAFAKLAADTGQTATLRGLLEGREFDDILAAAQGPYLALLDAHASAIPLCRTMARTRNSVLLQKAQFRTWIGRGIAAGQSVGAGHIRWGKAIKGLTGRLGEFTARYTGKIPGRGHRIIVEVAASAPASGYATATGEPLEWEWFISNRAQLRAAMAARLRAFGAATRLLHPKER</sequence>
<evidence type="ECO:0000313" key="2">
    <source>
        <dbReference type="EMBL" id="OWQ97699.1"/>
    </source>
</evidence>
<accession>A0A246JXA3</accession>
<organism evidence="2 3">
    <name type="scientific">Sphingopyxis bauzanensis</name>
    <dbReference type="NCBI Taxonomy" id="651663"/>
    <lineage>
        <taxon>Bacteria</taxon>
        <taxon>Pseudomonadati</taxon>
        <taxon>Pseudomonadota</taxon>
        <taxon>Alphaproteobacteria</taxon>
        <taxon>Sphingomonadales</taxon>
        <taxon>Sphingomonadaceae</taxon>
        <taxon>Sphingopyxis</taxon>
    </lineage>
</organism>
<gene>
    <name evidence="2" type="ORF">CDQ92_11145</name>
</gene>
<dbReference type="EMBL" id="NISK01000002">
    <property type="protein sequence ID" value="OWQ97699.1"/>
    <property type="molecule type" value="Genomic_DNA"/>
</dbReference>
<proteinExistence type="predicted"/>
<dbReference type="RefSeq" id="WP_088441549.1">
    <property type="nucleotide sequence ID" value="NZ_BMMC01000013.1"/>
</dbReference>
<comment type="caution">
    <text evidence="2">The sequence shown here is derived from an EMBL/GenBank/DDBJ whole genome shotgun (WGS) entry which is preliminary data.</text>
</comment>
<dbReference type="Proteomes" id="UP000197361">
    <property type="component" value="Unassembled WGS sequence"/>
</dbReference>
<evidence type="ECO:0000256" key="1">
    <source>
        <dbReference type="SAM" id="MobiDB-lite"/>
    </source>
</evidence>
<reference evidence="2 3" key="1">
    <citation type="journal article" date="2010" name="Int. J. Syst. Evol. Microbiol.">
        <title>Sphingopyxis bauzanensis sp. nov., a psychrophilic bacterium isolated from soil.</title>
        <authorList>
            <person name="Zhang D.C."/>
            <person name="Liu H.C."/>
            <person name="Xin Y.H."/>
            <person name="Zhou Y.G."/>
            <person name="Schinner F."/>
            <person name="Margesin R."/>
        </authorList>
    </citation>
    <scope>NUCLEOTIDE SEQUENCE [LARGE SCALE GENOMIC DNA]</scope>
    <source>
        <strain evidence="2 3">DSM 22271</strain>
    </source>
</reference>
<evidence type="ECO:0000313" key="3">
    <source>
        <dbReference type="Proteomes" id="UP000197361"/>
    </source>
</evidence>
<keyword evidence="3" id="KW-1185">Reference proteome</keyword>
<dbReference type="AlphaFoldDB" id="A0A246JXA3"/>
<name>A0A246JXA3_9SPHN</name>
<dbReference type="OrthoDB" id="7501533at2"/>
<feature type="region of interest" description="Disordered" evidence="1">
    <location>
        <begin position="120"/>
        <end position="139"/>
    </location>
</feature>